<evidence type="ECO:0000256" key="7">
    <source>
        <dbReference type="ARBA" id="ARBA00023136"/>
    </source>
</evidence>
<feature type="transmembrane region" description="Helical" evidence="11">
    <location>
        <begin position="174"/>
        <end position="197"/>
    </location>
</feature>
<evidence type="ECO:0000256" key="4">
    <source>
        <dbReference type="ARBA" id="ARBA00022859"/>
    </source>
</evidence>
<dbReference type="GO" id="GO:0050776">
    <property type="term" value="P:regulation of immune response"/>
    <property type="evidence" value="ECO:0007669"/>
    <property type="project" value="InterPro"/>
</dbReference>
<dbReference type="GO" id="GO:0002250">
    <property type="term" value="P:adaptive immune response"/>
    <property type="evidence" value="ECO:0007669"/>
    <property type="project" value="UniProtKB-KW"/>
</dbReference>
<dbReference type="AlphaFoldDB" id="C6G4Y5"/>
<feature type="domain" description="Ig-like" evidence="13">
    <location>
        <begin position="42"/>
        <end position="121"/>
    </location>
</feature>
<evidence type="ECO:0000256" key="12">
    <source>
        <dbReference type="SAM" id="SignalP"/>
    </source>
</evidence>
<dbReference type="InterPro" id="IPR013783">
    <property type="entry name" value="Ig-like_fold"/>
</dbReference>
<evidence type="ECO:0000256" key="11">
    <source>
        <dbReference type="SAM" id="Phobius"/>
    </source>
</evidence>
<feature type="chain" id="PRO_5002965554" evidence="12">
    <location>
        <begin position="22"/>
        <end position="212"/>
    </location>
</feature>
<keyword evidence="5 11" id="KW-1133">Transmembrane helix</keyword>
<evidence type="ECO:0000256" key="5">
    <source>
        <dbReference type="ARBA" id="ARBA00022989"/>
    </source>
</evidence>
<accession>C6G4Y5</accession>
<dbReference type="InterPro" id="IPR042414">
    <property type="entry name" value="CD8B"/>
</dbReference>
<dbReference type="GO" id="GO:0015026">
    <property type="term" value="F:coreceptor activity"/>
    <property type="evidence" value="ECO:0007669"/>
    <property type="project" value="InterPro"/>
</dbReference>
<keyword evidence="9" id="KW-0325">Glycoprotein</keyword>
<evidence type="ECO:0000259" key="13">
    <source>
        <dbReference type="PROSITE" id="PS50835"/>
    </source>
</evidence>
<evidence type="ECO:0000256" key="2">
    <source>
        <dbReference type="ARBA" id="ARBA00022692"/>
    </source>
</evidence>
<reference evidence="14" key="2">
    <citation type="journal article" date="2011" name="Fish Shellfish Immunol.">
        <title>Molecular cloning and expression of orange-spotted grouper (Epinephelus coioides) CD8alpha and CD8beta genes.</title>
        <authorList>
            <person name="Xu S.W."/>
            <person name="Wu J.Y."/>
            <person name="Hu K.S."/>
            <person name="Ping H.L."/>
            <person name="Duan Z.G."/>
            <person name="Zhang H.F."/>
        </authorList>
    </citation>
    <scope>NUCLEOTIDE SEQUENCE</scope>
</reference>
<evidence type="ECO:0000256" key="10">
    <source>
        <dbReference type="ARBA" id="ARBA00023319"/>
    </source>
</evidence>
<dbReference type="GO" id="GO:0016020">
    <property type="term" value="C:membrane"/>
    <property type="evidence" value="ECO:0007669"/>
    <property type="project" value="UniProtKB-SubCell"/>
</dbReference>
<dbReference type="InterPro" id="IPR036179">
    <property type="entry name" value="Ig-like_dom_sf"/>
</dbReference>
<dbReference type="InterPro" id="IPR013106">
    <property type="entry name" value="Ig_V-set"/>
</dbReference>
<keyword evidence="3 12" id="KW-0732">Signal</keyword>
<keyword evidence="4" id="KW-0391">Immunity</keyword>
<dbReference type="InterPro" id="IPR007110">
    <property type="entry name" value="Ig-like_dom"/>
</dbReference>
<organism evidence="14">
    <name type="scientific">Epinephelus coioides</name>
    <name type="common">Orange-spotted grouper</name>
    <name type="synonym">Epinephelus nebulosus</name>
    <dbReference type="NCBI Taxonomy" id="94232"/>
    <lineage>
        <taxon>Eukaryota</taxon>
        <taxon>Metazoa</taxon>
        <taxon>Chordata</taxon>
        <taxon>Craniata</taxon>
        <taxon>Vertebrata</taxon>
        <taxon>Euteleostomi</taxon>
        <taxon>Actinopterygii</taxon>
        <taxon>Neopterygii</taxon>
        <taxon>Teleostei</taxon>
        <taxon>Neoteleostei</taxon>
        <taxon>Acanthomorphata</taxon>
        <taxon>Eupercaria</taxon>
        <taxon>Perciformes</taxon>
        <taxon>Serranoidei</taxon>
        <taxon>Serranidae</taxon>
        <taxon>Epinephelinae</taxon>
        <taxon>Epinephelini</taxon>
        <taxon>Epinephelus</taxon>
    </lineage>
</organism>
<evidence type="ECO:0000313" key="14">
    <source>
        <dbReference type="EMBL" id="ACS68184.1"/>
    </source>
</evidence>
<comment type="subcellular location">
    <subcellularLocation>
        <location evidence="1">Membrane</location>
        <topology evidence="1">Single-pass type I membrane protein</topology>
    </subcellularLocation>
</comment>
<evidence type="ECO:0000256" key="8">
    <source>
        <dbReference type="ARBA" id="ARBA00023157"/>
    </source>
</evidence>
<feature type="signal peptide" evidence="12">
    <location>
        <begin position="1"/>
        <end position="21"/>
    </location>
</feature>
<dbReference type="PANTHER" id="PTHR11292:SF7">
    <property type="entry name" value="T-CELL SURFACE GLYCOPROTEIN CD8 BETA CHAIN-RELATED"/>
    <property type="match status" value="1"/>
</dbReference>
<keyword evidence="6" id="KW-1064">Adaptive immunity</keyword>
<evidence type="ECO:0000256" key="6">
    <source>
        <dbReference type="ARBA" id="ARBA00023130"/>
    </source>
</evidence>
<proteinExistence type="evidence at transcript level"/>
<dbReference type="PANTHER" id="PTHR11292">
    <property type="entry name" value="T-CELL SURFACE GLYCOPROTEIN CD8 BETA CHAIN"/>
    <property type="match status" value="1"/>
</dbReference>
<protein>
    <submittedName>
        <fullName evidence="14">Cluster of differentiation 8 beta</fullName>
    </submittedName>
</protein>
<dbReference type="Gene3D" id="2.60.40.10">
    <property type="entry name" value="Immunoglobulins"/>
    <property type="match status" value="1"/>
</dbReference>
<keyword evidence="10" id="KW-0393">Immunoglobulin domain</keyword>
<evidence type="ECO:0000256" key="3">
    <source>
        <dbReference type="ARBA" id="ARBA00022729"/>
    </source>
</evidence>
<evidence type="ECO:0000256" key="9">
    <source>
        <dbReference type="ARBA" id="ARBA00023180"/>
    </source>
</evidence>
<keyword evidence="7 11" id="KW-0472">Membrane</keyword>
<dbReference type="GO" id="GO:0009986">
    <property type="term" value="C:cell surface"/>
    <property type="evidence" value="ECO:0007669"/>
    <property type="project" value="TreeGrafter"/>
</dbReference>
<evidence type="ECO:0000256" key="1">
    <source>
        <dbReference type="ARBA" id="ARBA00004479"/>
    </source>
</evidence>
<keyword evidence="8" id="KW-1015">Disulfide bond</keyword>
<dbReference type="SUPFAM" id="SSF48726">
    <property type="entry name" value="Immunoglobulin"/>
    <property type="match status" value="1"/>
</dbReference>
<dbReference type="Pfam" id="PF07686">
    <property type="entry name" value="V-set"/>
    <property type="match status" value="1"/>
</dbReference>
<reference evidence="14" key="1">
    <citation type="submission" date="2008-12" db="EMBL/GenBank/DDBJ databases">
        <authorList>
            <person name="Xu S."/>
            <person name="Wu J."/>
            <person name="Hu K."/>
            <person name="Ping H."/>
            <person name="Duan Z."/>
        </authorList>
    </citation>
    <scope>NUCLEOTIDE SEQUENCE</scope>
</reference>
<dbReference type="PROSITE" id="PS50835">
    <property type="entry name" value="IG_LIKE"/>
    <property type="match status" value="1"/>
</dbReference>
<name>C6G4Y5_EPICO</name>
<sequence length="212" mass="23949">MILLLLAWTLLTASLWTSGSGQVLQQEPVKVLYPQILGTEIMECDCTNITCDYVYWFRTMSNHLNQVQYIGKCNNADRDTYGDGVDIARFKISRRSSVSFTLRITNVTEKDAGTYSCVLKDRKNMEMWKSGILLRPGVIPPTLPPKPKNNSKPPVKPVCRCPKKNSPQDGCGSLVLWPLVGLLAGLALALICILYYFSRLPKKCRHHFAKRR</sequence>
<keyword evidence="2 11" id="KW-0812">Transmembrane</keyword>
<dbReference type="GO" id="GO:0042288">
    <property type="term" value="F:MHC class I protein binding"/>
    <property type="evidence" value="ECO:0007669"/>
    <property type="project" value="InterPro"/>
</dbReference>
<dbReference type="EMBL" id="FJ571515">
    <property type="protein sequence ID" value="ACS68184.1"/>
    <property type="molecule type" value="mRNA"/>
</dbReference>